<proteinExistence type="predicted"/>
<organism evidence="1 2">
    <name type="scientific">Algoriphagus aquatilis</name>
    <dbReference type="NCBI Taxonomy" id="490186"/>
    <lineage>
        <taxon>Bacteria</taxon>
        <taxon>Pseudomonadati</taxon>
        <taxon>Bacteroidota</taxon>
        <taxon>Cytophagia</taxon>
        <taxon>Cytophagales</taxon>
        <taxon>Cyclobacteriaceae</taxon>
        <taxon>Algoriphagus</taxon>
    </lineage>
</organism>
<accession>A0ABW0C045</accession>
<dbReference type="EMBL" id="JBHSKS010000014">
    <property type="protein sequence ID" value="MFC5193171.1"/>
    <property type="molecule type" value="Genomic_DNA"/>
</dbReference>
<protein>
    <submittedName>
        <fullName evidence="1">Uncharacterized protein</fullName>
    </submittedName>
</protein>
<comment type="caution">
    <text evidence="1">The sequence shown here is derived from an EMBL/GenBank/DDBJ whole genome shotgun (WGS) entry which is preliminary data.</text>
</comment>
<keyword evidence="2" id="KW-1185">Reference proteome</keyword>
<reference evidence="2" key="1">
    <citation type="journal article" date="2019" name="Int. J. Syst. Evol. Microbiol.">
        <title>The Global Catalogue of Microorganisms (GCM) 10K type strain sequencing project: providing services to taxonomists for standard genome sequencing and annotation.</title>
        <authorList>
            <consortium name="The Broad Institute Genomics Platform"/>
            <consortium name="The Broad Institute Genome Sequencing Center for Infectious Disease"/>
            <person name="Wu L."/>
            <person name="Ma J."/>
        </authorList>
    </citation>
    <scope>NUCLEOTIDE SEQUENCE [LARGE SCALE GENOMIC DNA]</scope>
    <source>
        <strain evidence="2">CGMCC 1.7030</strain>
    </source>
</reference>
<gene>
    <name evidence="1" type="ORF">ACFPIK_15475</name>
</gene>
<evidence type="ECO:0000313" key="2">
    <source>
        <dbReference type="Proteomes" id="UP001596163"/>
    </source>
</evidence>
<name>A0ABW0C045_9BACT</name>
<evidence type="ECO:0000313" key="1">
    <source>
        <dbReference type="EMBL" id="MFC5193171.1"/>
    </source>
</evidence>
<sequence length="107" mass="11964">MLINKSEIFTVYVLGGSVVTLTYIEKRIKEIISLPLRITSVTMESLDVNDPSFKDSDLIVVNLEFKESFKEHLSKSPFSPRFLPILFFSCSSGDASVLPSFVVEDVA</sequence>
<dbReference type="RefSeq" id="WP_377916864.1">
    <property type="nucleotide sequence ID" value="NZ_JBHSKS010000014.1"/>
</dbReference>
<dbReference type="Proteomes" id="UP001596163">
    <property type="component" value="Unassembled WGS sequence"/>
</dbReference>